<dbReference type="RefSeq" id="WP_120354174.1">
    <property type="nucleotide sequence ID" value="NZ_RAQO01000004.1"/>
</dbReference>
<name>A0A420EHJ4_9ALTE</name>
<evidence type="ECO:0000313" key="2">
    <source>
        <dbReference type="Proteomes" id="UP000286482"/>
    </source>
</evidence>
<gene>
    <name evidence="1" type="ORF">DBZ36_06920</name>
</gene>
<reference evidence="1 2" key="1">
    <citation type="submission" date="2018-09" db="EMBL/GenBank/DDBJ databases">
        <authorList>
            <person name="Wang Z."/>
        </authorList>
    </citation>
    <scope>NUCLEOTIDE SEQUENCE [LARGE SCALE GENOMIC DNA]</scope>
    <source>
        <strain evidence="1 2">ALS 81</strain>
    </source>
</reference>
<dbReference type="AlphaFoldDB" id="A0A420EHJ4"/>
<sequence length="550" mass="62442">MKLGKKDKAFRTNKVSYLDYKIVEMDRVLTHLFARLKYNGASSKLSAKGMTVDLFKDEFLDSRNEKHFKGFSQAPITVEKWIETHLVDLINRGKANEAVAAPRPLHGNTYLFRNPKNCRDYGASKQVYELLHYAKNSKHAIDKLKQFFFAGVDATTNKYDCSSQVDVETQALLRLSDQVGAKSDIPDHLELKERYEPLIQSSADILAEDVSKLMTYRQYIPRSVMVEYIKNLLAFHLALYQLKLFKLLPALAKSKGRNPEESEKLQTAIYVDMTNGANSLSNQMAEQSATLHYKRIPAFIKAYFGVKKLDEFAEYLSKKGKLSGAKSIKQMPVTELFKLLESPLEQDREQFFGQRNAGILDSSVSSANESEEIPPEIHAITQLGLPEYETYIEILLFVQGNAIRSGLVKNLDSFMLKNKPGALLEQNSGSHGGRRFCLDGRLLEVMLQLAVLSKGGDLGFHTRELRVDELLTFLKTRYGIHIDTLPDTDSFCEQSIDVNSALRDNLVGFKRRLREIGFYRDLSDAYVTQTVTPRYQIDKNQNEKAQGSRA</sequence>
<dbReference type="NCBIfam" id="NF047733">
    <property type="entry name" value="antiphage_MADS7"/>
    <property type="match status" value="1"/>
</dbReference>
<comment type="caution">
    <text evidence="1">The sequence shown here is derived from an EMBL/GenBank/DDBJ whole genome shotgun (WGS) entry which is preliminary data.</text>
</comment>
<dbReference type="Pfam" id="PF26611">
    <property type="entry name" value="MAD7"/>
    <property type="match status" value="1"/>
</dbReference>
<evidence type="ECO:0000313" key="1">
    <source>
        <dbReference type="EMBL" id="RKF20169.1"/>
    </source>
</evidence>
<dbReference type="EMBL" id="RAQO01000004">
    <property type="protein sequence ID" value="RKF20169.1"/>
    <property type="molecule type" value="Genomic_DNA"/>
</dbReference>
<protein>
    <submittedName>
        <fullName evidence="1">Uncharacterized protein</fullName>
    </submittedName>
</protein>
<accession>A0A420EHJ4</accession>
<proteinExistence type="predicted"/>
<dbReference type="OrthoDB" id="9808668at2"/>
<keyword evidence="2" id="KW-1185">Reference proteome</keyword>
<organism evidence="1 2">
    <name type="scientific">Alginatibacterium sediminis</name>
    <dbReference type="NCBI Taxonomy" id="2164068"/>
    <lineage>
        <taxon>Bacteria</taxon>
        <taxon>Pseudomonadati</taxon>
        <taxon>Pseudomonadota</taxon>
        <taxon>Gammaproteobacteria</taxon>
        <taxon>Alteromonadales</taxon>
        <taxon>Alteromonadaceae</taxon>
        <taxon>Alginatibacterium</taxon>
    </lineage>
</organism>
<dbReference type="InterPro" id="IPR058120">
    <property type="entry name" value="MADS7"/>
</dbReference>
<dbReference type="Proteomes" id="UP000286482">
    <property type="component" value="Unassembled WGS sequence"/>
</dbReference>